<dbReference type="GO" id="GO:0071978">
    <property type="term" value="P:bacterial-type flagellum-dependent swarming motility"/>
    <property type="evidence" value="ECO:0007669"/>
    <property type="project" value="TreeGrafter"/>
</dbReference>
<dbReference type="Pfam" id="PF22692">
    <property type="entry name" value="LlgE_F_G_D1"/>
    <property type="match status" value="1"/>
</dbReference>
<evidence type="ECO:0000259" key="9">
    <source>
        <dbReference type="Pfam" id="PF22692"/>
    </source>
</evidence>
<feature type="domain" description="Flagellar hook protein FlgE/F/G-like D1" evidence="9">
    <location>
        <begin position="95"/>
        <end position="159"/>
    </location>
</feature>
<protein>
    <recommendedName>
        <fullName evidence="3 5">Flagellar hook protein FlgE</fullName>
    </recommendedName>
</protein>
<dbReference type="KEGG" id="crs:FQB35_07710"/>
<comment type="subcellular location">
    <subcellularLocation>
        <location evidence="1 5">Bacterial flagellum basal body</location>
    </subcellularLocation>
</comment>
<dbReference type="InterPro" id="IPR053967">
    <property type="entry name" value="LlgE_F_G-like_D1"/>
</dbReference>
<evidence type="ECO:0000256" key="4">
    <source>
        <dbReference type="ARBA" id="ARBA00023143"/>
    </source>
</evidence>
<evidence type="ECO:0000259" key="6">
    <source>
        <dbReference type="Pfam" id="PF00460"/>
    </source>
</evidence>
<evidence type="ECO:0000256" key="3">
    <source>
        <dbReference type="ARBA" id="ARBA00019015"/>
    </source>
</evidence>
<dbReference type="InterPro" id="IPR010930">
    <property type="entry name" value="Flg_bb/hook_C_dom"/>
</dbReference>
<evidence type="ECO:0000256" key="2">
    <source>
        <dbReference type="ARBA" id="ARBA00009677"/>
    </source>
</evidence>
<keyword evidence="10" id="KW-0966">Cell projection</keyword>
<sequence length="495" mass="53315">MMRSMFSAVAGLSAHQMKMDVIGNNIANVNTVAFKSSRVTFKETFNQTIKGAGAGDSGRGGTNPMQIGLGADIGGIDVIQTRGAVERTDNPTDLMINGEGFFMVSDDPNYLNRYYTRAGNFIVDDYGNLCTQTGYKVLGYMADDTGRLKSNIEGIKIDKSAIYPPQATRPSDPPIPGEDIVTFTGNLNSNTKELEKLKSGAKVIGASGEDAIYNFDSELSKATGKPVYTQKNQDLSTALGRETTVEVFDDFGNVHQIKLVFAKKTVDTSSGESTWLVDAFYLNSDGAMLKNGDTNTYDTDGAANTSADGFSYNGGNSFELKFDKNGKVIGDSKMSFTIGKDLTKGADALTFEMNFNKLTQFADTSNADATKIKGYKQGALTGYSIASNGEIVGTFSNGQRRVLGRIGLANFSNPAGLQKTESNMYMETRNSGIPSIGLPASNGFAELNPGSLEMSNVDLGREFTNMITTQRGFQANSRVITTTDEMLQELVNLKR</sequence>
<dbReference type="GO" id="GO:0005829">
    <property type="term" value="C:cytosol"/>
    <property type="evidence" value="ECO:0007669"/>
    <property type="project" value="TreeGrafter"/>
</dbReference>
<organism evidence="10 11">
    <name type="scientific">Crassaminicella thermophila</name>
    <dbReference type="NCBI Taxonomy" id="2599308"/>
    <lineage>
        <taxon>Bacteria</taxon>
        <taxon>Bacillati</taxon>
        <taxon>Bacillota</taxon>
        <taxon>Clostridia</taxon>
        <taxon>Eubacteriales</taxon>
        <taxon>Clostridiaceae</taxon>
        <taxon>Crassaminicella</taxon>
    </lineage>
</organism>
<dbReference type="PANTHER" id="PTHR30435">
    <property type="entry name" value="FLAGELLAR PROTEIN"/>
    <property type="match status" value="1"/>
</dbReference>
<keyword evidence="11" id="KW-1185">Reference proteome</keyword>
<keyword evidence="10" id="KW-0282">Flagellum</keyword>
<evidence type="ECO:0000313" key="10">
    <source>
        <dbReference type="EMBL" id="QEK12271.1"/>
    </source>
</evidence>
<name>A0A5C0SDD8_CRATE</name>
<accession>A0A5C0SDD8</accession>
<dbReference type="InterPro" id="IPR020013">
    <property type="entry name" value="Flagellar_FlgE/F/G"/>
</dbReference>
<dbReference type="NCBIfam" id="TIGR03506">
    <property type="entry name" value="FlgEFG_subfam"/>
    <property type="match status" value="1"/>
</dbReference>
<dbReference type="EMBL" id="CP042243">
    <property type="protein sequence ID" value="QEK12271.1"/>
    <property type="molecule type" value="Genomic_DNA"/>
</dbReference>
<dbReference type="GO" id="GO:0009424">
    <property type="term" value="C:bacterial-type flagellum hook"/>
    <property type="evidence" value="ECO:0007669"/>
    <property type="project" value="TreeGrafter"/>
</dbReference>
<dbReference type="InterPro" id="IPR019776">
    <property type="entry name" value="Flagellar_basal_body_rod_CS"/>
</dbReference>
<evidence type="ECO:0000259" key="8">
    <source>
        <dbReference type="Pfam" id="PF07559"/>
    </source>
</evidence>
<dbReference type="Pfam" id="PF00460">
    <property type="entry name" value="Flg_bb_rod"/>
    <property type="match status" value="1"/>
</dbReference>
<dbReference type="GO" id="GO:0009425">
    <property type="term" value="C:bacterial-type flagellum basal body"/>
    <property type="evidence" value="ECO:0007669"/>
    <property type="project" value="UniProtKB-SubCell"/>
</dbReference>
<dbReference type="Pfam" id="PF07559">
    <property type="entry name" value="FlgE_D2"/>
    <property type="match status" value="1"/>
</dbReference>
<feature type="domain" description="Flagellar basal-body/hook protein C-terminal" evidence="7">
    <location>
        <begin position="449"/>
        <end position="493"/>
    </location>
</feature>
<dbReference type="PANTHER" id="PTHR30435:SF1">
    <property type="entry name" value="FLAGELLAR HOOK PROTEIN FLGE"/>
    <property type="match status" value="1"/>
</dbReference>
<dbReference type="RefSeq" id="WP_148809426.1">
    <property type="nucleotide sequence ID" value="NZ_CP042243.1"/>
</dbReference>
<dbReference type="OrthoDB" id="9804559at2"/>
<dbReference type="Pfam" id="PF06429">
    <property type="entry name" value="Flg_bbr_C"/>
    <property type="match status" value="1"/>
</dbReference>
<dbReference type="InterPro" id="IPR011491">
    <property type="entry name" value="FlgE_D2"/>
</dbReference>
<evidence type="ECO:0000256" key="5">
    <source>
        <dbReference type="RuleBase" id="RU362116"/>
    </source>
</evidence>
<dbReference type="Gene3D" id="2.60.98.20">
    <property type="entry name" value="Flagellar hook protein FlgE"/>
    <property type="match status" value="1"/>
</dbReference>
<evidence type="ECO:0000259" key="7">
    <source>
        <dbReference type="Pfam" id="PF06429"/>
    </source>
</evidence>
<keyword evidence="10" id="KW-0969">Cilium</keyword>
<reference evidence="10 11" key="1">
    <citation type="submission" date="2019-07" db="EMBL/GenBank/DDBJ databases">
        <title>Complete genome of Crassaminicella thermophila SY095.</title>
        <authorList>
            <person name="Li X."/>
        </authorList>
    </citation>
    <scope>NUCLEOTIDE SEQUENCE [LARGE SCALE GENOMIC DNA]</scope>
    <source>
        <strain evidence="10 11">SY095</strain>
    </source>
</reference>
<comment type="similarity">
    <text evidence="2 5">Belongs to the flagella basal body rod proteins family.</text>
</comment>
<dbReference type="Proteomes" id="UP000324646">
    <property type="component" value="Chromosome"/>
</dbReference>
<evidence type="ECO:0000256" key="1">
    <source>
        <dbReference type="ARBA" id="ARBA00004117"/>
    </source>
</evidence>
<comment type="function">
    <text evidence="5">A flexible structure which links the flagellar filament to the drive apparatus in the basal body.</text>
</comment>
<dbReference type="InterPro" id="IPR037925">
    <property type="entry name" value="FlgE/F/G-like"/>
</dbReference>
<dbReference type="SUPFAM" id="SSF117143">
    <property type="entry name" value="Flagellar hook protein flgE"/>
    <property type="match status" value="1"/>
</dbReference>
<gene>
    <name evidence="10" type="ORF">FQB35_07710</name>
</gene>
<dbReference type="AlphaFoldDB" id="A0A5C0SDD8"/>
<proteinExistence type="inferred from homology"/>
<keyword evidence="4 5" id="KW-0975">Bacterial flagellum</keyword>
<dbReference type="InterPro" id="IPR037058">
    <property type="entry name" value="Falgellar_hook_FlgE_sf"/>
</dbReference>
<dbReference type="PROSITE" id="PS00588">
    <property type="entry name" value="FLAGELLA_BB_ROD"/>
    <property type="match status" value="1"/>
</dbReference>
<dbReference type="InterPro" id="IPR001444">
    <property type="entry name" value="Flag_bb_rod_N"/>
</dbReference>
<evidence type="ECO:0000313" key="11">
    <source>
        <dbReference type="Proteomes" id="UP000324646"/>
    </source>
</evidence>
<feature type="domain" description="Flagellar hook protein FlgE D2" evidence="8">
    <location>
        <begin position="230"/>
        <end position="375"/>
    </location>
</feature>
<feature type="domain" description="Flagellar basal body rod protein N-terminal" evidence="6">
    <location>
        <begin position="8"/>
        <end position="35"/>
    </location>
</feature>